<dbReference type="EMBL" id="CP002100">
    <property type="protein sequence ID" value="ADN50003.1"/>
    <property type="molecule type" value="Genomic_DNA"/>
</dbReference>
<dbReference type="KEGG" id="vdi:Vdis_0607"/>
<feature type="domain" description="Homoserine dehydrogenase catalytic" evidence="12">
    <location>
        <begin position="157"/>
        <end position="316"/>
    </location>
</feature>
<evidence type="ECO:0000256" key="5">
    <source>
        <dbReference type="ARBA" id="ARBA00013376"/>
    </source>
</evidence>
<feature type="active site" description="Proton donor" evidence="10">
    <location>
        <position position="216"/>
    </location>
</feature>
<dbReference type="InterPro" id="IPR001342">
    <property type="entry name" value="HDH_cat"/>
</dbReference>
<evidence type="ECO:0000256" key="7">
    <source>
        <dbReference type="ARBA" id="ARBA00022697"/>
    </source>
</evidence>
<organism evidence="14 15">
    <name type="scientific">Vulcanisaeta distributa (strain DSM 14429 / JCM 11212 / NBRC 100878 / IC-017)</name>
    <dbReference type="NCBI Taxonomy" id="572478"/>
    <lineage>
        <taxon>Archaea</taxon>
        <taxon>Thermoproteota</taxon>
        <taxon>Thermoprotei</taxon>
        <taxon>Thermoproteales</taxon>
        <taxon>Thermoproteaceae</taxon>
        <taxon>Vulcanisaeta</taxon>
    </lineage>
</organism>
<reference evidence="14 15" key="1">
    <citation type="journal article" date="2010" name="Stand. Genomic Sci.">
        <title>Complete genome sequence of Vulcanisaeta distributa type strain (IC-017).</title>
        <authorList>
            <person name="Mavromatis K."/>
            <person name="Sikorski J."/>
            <person name="Pabst E."/>
            <person name="Teshima H."/>
            <person name="Lapidus A."/>
            <person name="Lucas S."/>
            <person name="Nolan M."/>
            <person name="Glavina Del Rio T."/>
            <person name="Cheng J.F."/>
            <person name="Bruce D."/>
            <person name="Goodwin L."/>
            <person name="Pitluck S."/>
            <person name="Liolios K."/>
            <person name="Ivanova N."/>
            <person name="Mikhailova N."/>
            <person name="Pati A."/>
            <person name="Chen A."/>
            <person name="Palaniappan K."/>
            <person name="Land M."/>
            <person name="Hauser L."/>
            <person name="Chang Y.J."/>
            <person name="Jeffries C.D."/>
            <person name="Rohde M."/>
            <person name="Spring S."/>
            <person name="Goker M."/>
            <person name="Wirth R."/>
            <person name="Woyke T."/>
            <person name="Bristow J."/>
            <person name="Eisen J.A."/>
            <person name="Markowitz V."/>
            <person name="Hugenholtz P."/>
            <person name="Klenk H.P."/>
            <person name="Kyrpides N.C."/>
        </authorList>
    </citation>
    <scope>NUCLEOTIDE SEQUENCE [LARGE SCALE GENOMIC DNA]</scope>
    <source>
        <strain evidence="15">DSM 14429 / JCM 11212 / NBRC 100878 / IC-017</strain>
    </source>
</reference>
<keyword evidence="7" id="KW-0791">Threonine biosynthesis</keyword>
<dbReference type="STRING" id="572478.Vdis_0607"/>
<evidence type="ECO:0000256" key="4">
    <source>
        <dbReference type="ARBA" id="ARBA00013213"/>
    </source>
</evidence>
<dbReference type="FunFam" id="3.30.360.10:FF:000005">
    <property type="entry name" value="Homoserine dehydrogenase"/>
    <property type="match status" value="1"/>
</dbReference>
<evidence type="ECO:0000256" key="10">
    <source>
        <dbReference type="PIRSR" id="PIRSR036497-1"/>
    </source>
</evidence>
<dbReference type="InterPro" id="IPR005106">
    <property type="entry name" value="Asp/hSer_DH_NAD-bd"/>
</dbReference>
<evidence type="ECO:0000256" key="6">
    <source>
        <dbReference type="ARBA" id="ARBA00022605"/>
    </source>
</evidence>
<sequence>MRRYRVLIIGFGNVGQAFFRLLNLKRDLLGVDVYVSEIIDRRRGHIVNPGPSVVDDARSGKLLGKRVDINEIPRLIEGSDADIVCEFTDLNVKDRGEPAFTYLSTAIRSGKHVITTNKGPIAFHYDELMELSRRFNRLVRFKGTVMAGTPSFNIIDLLPGIKVNYFMGILNGTTNYILTRMYEGMNFNEALRLAQERGYAEADPSLDIDGWDAALKAIIISRVLGWRHSLEGMEVRGIRDIDIRAYGDRVVKLIAYANAETAYVKPVPLSRSDVLAHVNENLNALRINTDTLGDVMVIGPGAGPMETAQAVLTDLMYIINHLGD</sequence>
<comment type="pathway">
    <text evidence="2">Amino-acid biosynthesis; L-methionine biosynthesis via de novo pathway; L-homoserine from L-aspartate: step 3/3.</text>
</comment>
<dbReference type="GO" id="GO:0009086">
    <property type="term" value="P:methionine biosynthetic process"/>
    <property type="evidence" value="ECO:0007669"/>
    <property type="project" value="UniProtKB-KW"/>
</dbReference>
<dbReference type="Pfam" id="PF00742">
    <property type="entry name" value="Homoserine_dh"/>
    <property type="match status" value="1"/>
</dbReference>
<dbReference type="GO" id="GO:0004412">
    <property type="term" value="F:homoserine dehydrogenase activity"/>
    <property type="evidence" value="ECO:0007669"/>
    <property type="project" value="UniProtKB-EC"/>
</dbReference>
<gene>
    <name evidence="14" type="ordered locus">Vdis_0607</name>
</gene>
<evidence type="ECO:0000259" key="12">
    <source>
        <dbReference type="Pfam" id="PF00742"/>
    </source>
</evidence>
<dbReference type="PANTHER" id="PTHR43331:SF1">
    <property type="entry name" value="HOMOSERINE DEHYDROGENASE"/>
    <property type="match status" value="1"/>
</dbReference>
<evidence type="ECO:0000313" key="14">
    <source>
        <dbReference type="EMBL" id="ADN50003.1"/>
    </source>
</evidence>
<dbReference type="GO" id="GO:0009088">
    <property type="term" value="P:threonine biosynthetic process"/>
    <property type="evidence" value="ECO:0007669"/>
    <property type="project" value="UniProtKB-UniPathway"/>
</dbReference>
<evidence type="ECO:0000256" key="1">
    <source>
        <dbReference type="ARBA" id="ARBA00005056"/>
    </source>
</evidence>
<dbReference type="UniPathway" id="UPA00051">
    <property type="reaction ID" value="UER00465"/>
</dbReference>
<dbReference type="OrthoDB" id="4488at2157"/>
<keyword evidence="8 14" id="KW-0560">Oxidoreductase</keyword>
<feature type="binding site" evidence="11">
    <location>
        <begin position="10"/>
        <end position="15"/>
    </location>
    <ligand>
        <name>NADP(+)</name>
        <dbReference type="ChEBI" id="CHEBI:58349"/>
    </ligand>
</feature>
<comment type="pathway">
    <text evidence="1">Amino-acid biosynthesis; L-threonine biosynthesis; L-threonine from L-aspartate: step 3/5.</text>
</comment>
<dbReference type="HOGENOM" id="CLU_009116_1_2_2"/>
<evidence type="ECO:0000256" key="8">
    <source>
        <dbReference type="ARBA" id="ARBA00023002"/>
    </source>
</evidence>
<accession>E1QV76</accession>
<dbReference type="RefSeq" id="WP_013335728.1">
    <property type="nucleotide sequence ID" value="NC_014537.1"/>
</dbReference>
<dbReference type="InterPro" id="IPR022697">
    <property type="entry name" value="HDH_short"/>
</dbReference>
<protein>
    <recommendedName>
        <fullName evidence="5">Homoserine dehydrogenase</fullName>
        <ecNumber evidence="4">1.1.1.3</ecNumber>
    </recommendedName>
</protein>
<dbReference type="Pfam" id="PF03447">
    <property type="entry name" value="NAD_binding_3"/>
    <property type="match status" value="1"/>
</dbReference>
<keyword evidence="15" id="KW-1185">Reference proteome</keyword>
<feature type="binding site" evidence="11">
    <location>
        <position position="118"/>
    </location>
    <ligand>
        <name>NADPH</name>
        <dbReference type="ChEBI" id="CHEBI:57783"/>
    </ligand>
</feature>
<dbReference type="SUPFAM" id="SSF55347">
    <property type="entry name" value="Glyceraldehyde-3-phosphate dehydrogenase-like, C-terminal domain"/>
    <property type="match status" value="1"/>
</dbReference>
<name>E1QV76_VULDI</name>
<dbReference type="InterPro" id="IPR036291">
    <property type="entry name" value="NAD(P)-bd_dom_sf"/>
</dbReference>
<dbReference type="Proteomes" id="UP000006681">
    <property type="component" value="Chromosome"/>
</dbReference>
<dbReference type="Gene3D" id="3.40.50.720">
    <property type="entry name" value="NAD(P)-binding Rossmann-like Domain"/>
    <property type="match status" value="1"/>
</dbReference>
<dbReference type="UniPathway" id="UPA00050">
    <property type="reaction ID" value="UER00063"/>
</dbReference>
<reference evidence="15" key="2">
    <citation type="journal article" date="2010" name="Stand. Genomic Sci.">
        <title>Complete genome sequence of Vulcanisaeta distributa type strain (IC-017T).</title>
        <authorList>
            <person name="Mavromatis K."/>
            <person name="Sikorski J."/>
            <person name="Pabst E."/>
            <person name="Teshima H."/>
            <person name="Lapidus A."/>
            <person name="Lucas S."/>
            <person name="Nolan M."/>
            <person name="Glavina Del Rio T."/>
            <person name="Cheng J."/>
            <person name="Bruce D."/>
            <person name="Goodwin L."/>
            <person name="Pitluck S."/>
            <person name="Liolios K."/>
            <person name="Ivanova N."/>
            <person name="Mikhailova N."/>
            <person name="Pati A."/>
            <person name="Chen A."/>
            <person name="Palaniappan K."/>
            <person name="Land M."/>
            <person name="Hauser L."/>
            <person name="Chang Y."/>
            <person name="Jeffries C."/>
            <person name="Rohde M."/>
            <person name="Spring S."/>
            <person name="Goker M."/>
            <person name="Wirth R."/>
            <person name="Woyke T."/>
            <person name="Bristow J."/>
            <person name="Eisen J."/>
            <person name="Markowitz V."/>
            <person name="Hugenholtz P."/>
            <person name="Klenk H."/>
            <person name="Kyrpides N."/>
        </authorList>
    </citation>
    <scope>NUCLEOTIDE SEQUENCE [LARGE SCALE GENOMIC DNA]</scope>
    <source>
        <strain evidence="15">DSM 14429 / JCM 11212 / NBRC 100878 / IC-017</strain>
    </source>
</reference>
<proteinExistence type="inferred from homology"/>
<dbReference type="AlphaFoldDB" id="E1QV76"/>
<dbReference type="EC" id="1.1.1.3" evidence="4"/>
<feature type="binding site" evidence="11">
    <location>
        <position position="201"/>
    </location>
    <ligand>
        <name>L-homoserine</name>
        <dbReference type="ChEBI" id="CHEBI:57476"/>
    </ligand>
</feature>
<evidence type="ECO:0000313" key="15">
    <source>
        <dbReference type="Proteomes" id="UP000006681"/>
    </source>
</evidence>
<comment type="similarity">
    <text evidence="3">Belongs to the homoserine dehydrogenase family.</text>
</comment>
<dbReference type="Gene3D" id="3.30.360.10">
    <property type="entry name" value="Dihydrodipicolinate Reductase, domain 2"/>
    <property type="match status" value="1"/>
</dbReference>
<keyword evidence="11" id="KW-0521">NADP</keyword>
<keyword evidence="9" id="KW-0486">Methionine biosynthesis</keyword>
<dbReference type="PIRSF" id="PIRSF036497">
    <property type="entry name" value="HDH_short"/>
    <property type="match status" value="1"/>
</dbReference>
<evidence type="ECO:0000256" key="9">
    <source>
        <dbReference type="ARBA" id="ARBA00023167"/>
    </source>
</evidence>
<feature type="domain" description="Aspartate/homoserine dehydrogenase NAD-binding" evidence="13">
    <location>
        <begin position="10"/>
        <end position="139"/>
    </location>
</feature>
<dbReference type="InterPro" id="IPR019811">
    <property type="entry name" value="HDH_CS"/>
</dbReference>
<evidence type="ECO:0000256" key="2">
    <source>
        <dbReference type="ARBA" id="ARBA00005062"/>
    </source>
</evidence>
<dbReference type="GeneID" id="9751527"/>
<dbReference type="PANTHER" id="PTHR43331">
    <property type="entry name" value="HOMOSERINE DEHYDROGENASE"/>
    <property type="match status" value="1"/>
</dbReference>
<evidence type="ECO:0000256" key="11">
    <source>
        <dbReference type="PIRSR" id="PIRSR036497-2"/>
    </source>
</evidence>
<evidence type="ECO:0000259" key="13">
    <source>
        <dbReference type="Pfam" id="PF03447"/>
    </source>
</evidence>
<evidence type="ECO:0000256" key="3">
    <source>
        <dbReference type="ARBA" id="ARBA00006753"/>
    </source>
</evidence>
<dbReference type="GO" id="GO:0050661">
    <property type="term" value="F:NADP binding"/>
    <property type="evidence" value="ECO:0007669"/>
    <property type="project" value="InterPro"/>
</dbReference>
<dbReference type="PROSITE" id="PS01042">
    <property type="entry name" value="HOMOSER_DHGENASE"/>
    <property type="match status" value="1"/>
</dbReference>
<dbReference type="eggNOG" id="arCOG01351">
    <property type="taxonomic scope" value="Archaea"/>
</dbReference>
<dbReference type="SUPFAM" id="SSF51735">
    <property type="entry name" value="NAD(P)-binding Rossmann-fold domains"/>
    <property type="match status" value="1"/>
</dbReference>
<keyword evidence="6" id="KW-0028">Amino-acid biosynthesis</keyword>